<dbReference type="Proteomes" id="UP000030649">
    <property type="component" value="Unassembled WGS sequence"/>
</dbReference>
<name>U1PM46_9EURY</name>
<protein>
    <submittedName>
        <fullName evidence="1">Uncharacterized protein</fullName>
    </submittedName>
</protein>
<reference evidence="1 2" key="1">
    <citation type="journal article" date="2013" name="PLoS ONE">
        <title>Assembly-driven community genomics of a hypersaline microbial ecosystem.</title>
        <authorList>
            <person name="Podell S."/>
            <person name="Ugalde J.A."/>
            <person name="Narasingarao P."/>
            <person name="Banfield J.F."/>
            <person name="Heidelberg K.B."/>
            <person name="Allen E.E."/>
        </authorList>
    </citation>
    <scope>NUCLEOTIDE SEQUENCE [LARGE SCALE GENOMIC DNA]</scope>
    <source>
        <strain evidence="2">J07HQW1</strain>
    </source>
</reference>
<sequence length="140" mass="15632">MSEDVPRVYRRGVDRLTLSVISCWDCEFGFECAAERATRCLKLNESACEFGKNGVQSANGGYTLNRPNPTEAVDTRRHSGRFRAVLLDGGVSMRVGISVLTPTEPSVRQVAVRVDNFSLSRAPHWAFCFDVHAEMSEFTR</sequence>
<organism evidence="1 2">
    <name type="scientific">Haloquadratum walsbyi J07HQW1</name>
    <dbReference type="NCBI Taxonomy" id="1238424"/>
    <lineage>
        <taxon>Archaea</taxon>
        <taxon>Methanobacteriati</taxon>
        <taxon>Methanobacteriota</taxon>
        <taxon>Stenosarchaea group</taxon>
        <taxon>Halobacteria</taxon>
        <taxon>Halobacteriales</taxon>
        <taxon>Haloferacaceae</taxon>
        <taxon>Haloquadratum</taxon>
    </lineage>
</organism>
<evidence type="ECO:0000313" key="2">
    <source>
        <dbReference type="Proteomes" id="UP000030649"/>
    </source>
</evidence>
<dbReference type="AlphaFoldDB" id="U1PM46"/>
<accession>U1PM46</accession>
<proteinExistence type="predicted"/>
<evidence type="ECO:0000313" key="1">
    <source>
        <dbReference type="EMBL" id="ERG93301.1"/>
    </source>
</evidence>
<dbReference type="STRING" id="1238424.J07HQW1_03362"/>
<dbReference type="EMBL" id="KE356560">
    <property type="protein sequence ID" value="ERG93301.1"/>
    <property type="molecule type" value="Genomic_DNA"/>
</dbReference>
<dbReference type="HOGENOM" id="CLU_1830569_0_0_2"/>
<gene>
    <name evidence="1" type="ORF">J07HQW1_03362</name>
</gene>